<proteinExistence type="predicted"/>
<organism evidence="1">
    <name type="scientific">Spongospora subterranea</name>
    <dbReference type="NCBI Taxonomy" id="70186"/>
    <lineage>
        <taxon>Eukaryota</taxon>
        <taxon>Sar</taxon>
        <taxon>Rhizaria</taxon>
        <taxon>Endomyxa</taxon>
        <taxon>Phytomyxea</taxon>
        <taxon>Plasmodiophorida</taxon>
        <taxon>Plasmodiophoridae</taxon>
        <taxon>Spongospora</taxon>
    </lineage>
</organism>
<accession>A0A0H5R7S7</accession>
<dbReference type="EMBL" id="HACM01003887">
    <property type="protein sequence ID" value="CRZ04329.1"/>
    <property type="molecule type" value="Transcribed_RNA"/>
</dbReference>
<name>A0A0H5R7S7_9EUKA</name>
<protein>
    <submittedName>
        <fullName evidence="1">Uncharacterized protein</fullName>
    </submittedName>
</protein>
<reference evidence="1" key="1">
    <citation type="submission" date="2015-04" db="EMBL/GenBank/DDBJ databases">
        <title>The genome sequence of the plant pathogenic Rhizarian Plasmodiophora brassicae reveals insights in its biotrophic life cycle and the origin of chitin synthesis.</title>
        <authorList>
            <person name="Schwelm A."/>
            <person name="Fogelqvist J."/>
            <person name="Knaust A."/>
            <person name="Julke S."/>
            <person name="Lilja T."/>
            <person name="Dhandapani V."/>
            <person name="Bonilla-Rosso G."/>
            <person name="Karlsson M."/>
            <person name="Shevchenko A."/>
            <person name="Choi S.R."/>
            <person name="Kim H.G."/>
            <person name="Park J.Y."/>
            <person name="Lim Y.P."/>
            <person name="Ludwig-Muller J."/>
            <person name="Dixelius C."/>
        </authorList>
    </citation>
    <scope>NUCLEOTIDE SEQUENCE</scope>
    <source>
        <tissue evidence="1">Potato root galls</tissue>
    </source>
</reference>
<evidence type="ECO:0000313" key="1">
    <source>
        <dbReference type="EMBL" id="CRZ04329.1"/>
    </source>
</evidence>
<dbReference type="AlphaFoldDB" id="A0A0H5R7S7"/>
<sequence>MPNCPRSLSRWRYSLQAAPPQVTCIGSRHGPEHCPIIGNTQHSLSIPARQMRKNHQQVDKLEPSPQQQADVTRIAAALSVLHEQLTQIDELLLHSPDDVDLSELKESVVAEMEQFKKQALELRKRKLLNEVNFVYDDNIMVSSIIKGHSL</sequence>